<name>Q8FNX7_COREF</name>
<sequence length="68" mass="7360">MLAGLSQNPSLLNLTRSRHARWWSRGWMVAAMGSVWVTGCTGVVAVASIYPPGCPRAFNPCVNVCVRV</sequence>
<keyword evidence="1" id="KW-0472">Membrane</keyword>
<accession>Q8FNX7</accession>
<feature type="transmembrane region" description="Helical" evidence="1">
    <location>
        <begin position="26"/>
        <end position="50"/>
    </location>
</feature>
<evidence type="ECO:0000313" key="2">
    <source>
        <dbReference type="EMBL" id="BAC18826.1"/>
    </source>
</evidence>
<keyword evidence="1" id="KW-0812">Transmembrane</keyword>
<protein>
    <submittedName>
        <fullName evidence="2">Uncharacterized protein</fullName>
    </submittedName>
</protein>
<dbReference type="HOGENOM" id="CLU_2786810_0_0_11"/>
<organism evidence="2 3">
    <name type="scientific">Corynebacterium efficiens (strain DSM 44549 / YS-314 / AJ 12310 / JCM 11189 / NBRC 100395)</name>
    <dbReference type="NCBI Taxonomy" id="196164"/>
    <lineage>
        <taxon>Bacteria</taxon>
        <taxon>Bacillati</taxon>
        <taxon>Actinomycetota</taxon>
        <taxon>Actinomycetes</taxon>
        <taxon>Mycobacteriales</taxon>
        <taxon>Corynebacteriaceae</taxon>
        <taxon>Corynebacterium</taxon>
    </lineage>
</organism>
<evidence type="ECO:0000256" key="1">
    <source>
        <dbReference type="SAM" id="Phobius"/>
    </source>
</evidence>
<dbReference type="KEGG" id="cef:CE2016"/>
<proteinExistence type="predicted"/>
<dbReference type="EMBL" id="BA000035">
    <property type="protein sequence ID" value="BAC18826.1"/>
    <property type="molecule type" value="Genomic_DNA"/>
</dbReference>
<keyword evidence="3" id="KW-1185">Reference proteome</keyword>
<keyword evidence="1" id="KW-1133">Transmembrane helix</keyword>
<dbReference type="Proteomes" id="UP000001409">
    <property type="component" value="Chromosome"/>
</dbReference>
<evidence type="ECO:0000313" key="3">
    <source>
        <dbReference type="Proteomes" id="UP000001409"/>
    </source>
</evidence>
<reference evidence="2 3" key="1">
    <citation type="journal article" date="2003" name="Genome Res.">
        <title>Comparative complete genome sequence analysis of the amino acid replacements responsible for the thermostability of Corynebacterium efficiens.</title>
        <authorList>
            <person name="Nishio Y."/>
            <person name="Nakamura Y."/>
            <person name="Kawarabayasi Y."/>
            <person name="Usuda Y."/>
            <person name="Kimura E."/>
            <person name="Sugimoto S."/>
            <person name="Matsui K."/>
            <person name="Yamagishi A."/>
            <person name="Kikuchi H."/>
            <person name="Ikeo K."/>
            <person name="Gojobori T."/>
        </authorList>
    </citation>
    <scope>NUCLEOTIDE SEQUENCE [LARGE SCALE GENOMIC DNA]</scope>
    <source>
        <strain evidence="3">DSM 44549 / YS-314 / AJ 12310 / JCM 11189 / NBRC 100395</strain>
    </source>
</reference>
<dbReference type="AlphaFoldDB" id="Q8FNX7"/>